<accession>A0ACC0LMF7</accession>
<organism evidence="1 2">
    <name type="scientific">Rhododendron molle</name>
    <name type="common">Chinese azalea</name>
    <name type="synonym">Azalea mollis</name>
    <dbReference type="NCBI Taxonomy" id="49168"/>
    <lineage>
        <taxon>Eukaryota</taxon>
        <taxon>Viridiplantae</taxon>
        <taxon>Streptophyta</taxon>
        <taxon>Embryophyta</taxon>
        <taxon>Tracheophyta</taxon>
        <taxon>Spermatophyta</taxon>
        <taxon>Magnoliopsida</taxon>
        <taxon>eudicotyledons</taxon>
        <taxon>Gunneridae</taxon>
        <taxon>Pentapetalae</taxon>
        <taxon>asterids</taxon>
        <taxon>Ericales</taxon>
        <taxon>Ericaceae</taxon>
        <taxon>Ericoideae</taxon>
        <taxon>Rhodoreae</taxon>
        <taxon>Rhododendron</taxon>
    </lineage>
</organism>
<gene>
    <name evidence="1" type="ORF">RHMOL_Rhmol11G0003700</name>
</gene>
<keyword evidence="2" id="KW-1185">Reference proteome</keyword>
<protein>
    <submittedName>
        <fullName evidence="1">Uncharacterized protein</fullName>
    </submittedName>
</protein>
<sequence>MKDLAEDLGSDMEVPNSTIAIDKGKCKLGEVPADLWDVKEDPQVVPSLGNVHNVIRSGRIFQPADLQAGTSSNPSIQRNEPSALPKSTPLKKTLTSGDSRLTPLVLFCPSTWTRTSS</sequence>
<evidence type="ECO:0000313" key="2">
    <source>
        <dbReference type="Proteomes" id="UP001062846"/>
    </source>
</evidence>
<reference evidence="1" key="1">
    <citation type="submission" date="2022-02" db="EMBL/GenBank/DDBJ databases">
        <title>Plant Genome Project.</title>
        <authorList>
            <person name="Zhang R.-G."/>
        </authorList>
    </citation>
    <scope>NUCLEOTIDE SEQUENCE</scope>
    <source>
        <strain evidence="1">AT1</strain>
    </source>
</reference>
<proteinExistence type="predicted"/>
<dbReference type="Proteomes" id="UP001062846">
    <property type="component" value="Chromosome 11"/>
</dbReference>
<dbReference type="EMBL" id="CM046398">
    <property type="protein sequence ID" value="KAI8529820.1"/>
    <property type="molecule type" value="Genomic_DNA"/>
</dbReference>
<comment type="caution">
    <text evidence="1">The sequence shown here is derived from an EMBL/GenBank/DDBJ whole genome shotgun (WGS) entry which is preliminary data.</text>
</comment>
<name>A0ACC0LMF7_RHOML</name>
<evidence type="ECO:0000313" key="1">
    <source>
        <dbReference type="EMBL" id="KAI8529820.1"/>
    </source>
</evidence>